<sequence>MVTIEQIRLQCRVDGDEEDELLEQYRFAAAETLKVYTGRNWYEAGVDIPADDPRGMHYTAAVNQAMLILIASWYAERESVSQDSGVPAAFRHLIQPYRVMGV</sequence>
<dbReference type="InterPro" id="IPR021146">
    <property type="entry name" value="Phage_gp6-like_head-tail"/>
</dbReference>
<protein>
    <submittedName>
        <fullName evidence="1">Head tail connector</fullName>
    </submittedName>
</protein>
<accession>A0A8S5RLN8</accession>
<evidence type="ECO:0000313" key="1">
    <source>
        <dbReference type="EMBL" id="DAE32091.1"/>
    </source>
</evidence>
<dbReference type="CDD" id="cd08054">
    <property type="entry name" value="gp6"/>
    <property type="match status" value="1"/>
</dbReference>
<proteinExistence type="predicted"/>
<reference evidence="1" key="1">
    <citation type="journal article" date="2021" name="Proc. Natl. Acad. Sci. U.S.A.">
        <title>A Catalog of Tens of Thousands of Viruses from Human Metagenomes Reveals Hidden Associations with Chronic Diseases.</title>
        <authorList>
            <person name="Tisza M.J."/>
            <person name="Buck C.B."/>
        </authorList>
    </citation>
    <scope>NUCLEOTIDE SEQUENCE</scope>
    <source>
        <strain evidence="1">Ctn3M15</strain>
    </source>
</reference>
<organism evidence="1">
    <name type="scientific">virus sp. ctn3M15</name>
    <dbReference type="NCBI Taxonomy" id="2825821"/>
    <lineage>
        <taxon>Viruses</taxon>
    </lineage>
</organism>
<dbReference type="EMBL" id="BK059116">
    <property type="protein sequence ID" value="DAE32091.1"/>
    <property type="molecule type" value="Genomic_DNA"/>
</dbReference>
<dbReference type="NCBIfam" id="TIGR01560">
    <property type="entry name" value="put_DNA_pack"/>
    <property type="match status" value="1"/>
</dbReference>
<name>A0A8S5RLN8_9VIRU</name>
<dbReference type="InterPro" id="IPR006450">
    <property type="entry name" value="Phage_HK97_gp6-like"/>
</dbReference>
<dbReference type="Gene3D" id="1.10.3230.30">
    <property type="entry name" value="Phage gp6-like head-tail connector protein"/>
    <property type="match status" value="1"/>
</dbReference>
<dbReference type="Pfam" id="PF05135">
    <property type="entry name" value="Phage_connect_1"/>
    <property type="match status" value="1"/>
</dbReference>